<dbReference type="Proteomes" id="UP000823388">
    <property type="component" value="Chromosome 3K"/>
</dbReference>
<accession>A0A8T0UWV4</accession>
<evidence type="ECO:0000313" key="3">
    <source>
        <dbReference type="Proteomes" id="UP000823388"/>
    </source>
</evidence>
<gene>
    <name evidence="2" type="ORF">PVAP13_3KG414581</name>
</gene>
<organism evidence="2 3">
    <name type="scientific">Panicum virgatum</name>
    <name type="common">Blackwell switchgrass</name>
    <dbReference type="NCBI Taxonomy" id="38727"/>
    <lineage>
        <taxon>Eukaryota</taxon>
        <taxon>Viridiplantae</taxon>
        <taxon>Streptophyta</taxon>
        <taxon>Embryophyta</taxon>
        <taxon>Tracheophyta</taxon>
        <taxon>Spermatophyta</taxon>
        <taxon>Magnoliopsida</taxon>
        <taxon>Liliopsida</taxon>
        <taxon>Poales</taxon>
        <taxon>Poaceae</taxon>
        <taxon>PACMAD clade</taxon>
        <taxon>Panicoideae</taxon>
        <taxon>Panicodae</taxon>
        <taxon>Paniceae</taxon>
        <taxon>Panicinae</taxon>
        <taxon>Panicum</taxon>
        <taxon>Panicum sect. Hiantes</taxon>
    </lineage>
</organism>
<feature type="compositionally biased region" description="Low complexity" evidence="1">
    <location>
        <begin position="18"/>
        <end position="32"/>
    </location>
</feature>
<feature type="compositionally biased region" description="Low complexity" evidence="1">
    <location>
        <begin position="109"/>
        <end position="124"/>
    </location>
</feature>
<evidence type="ECO:0000256" key="1">
    <source>
        <dbReference type="SAM" id="MobiDB-lite"/>
    </source>
</evidence>
<feature type="compositionally biased region" description="Basic residues" evidence="1">
    <location>
        <begin position="48"/>
        <end position="57"/>
    </location>
</feature>
<name>A0A8T0UWV4_PANVG</name>
<dbReference type="AlphaFoldDB" id="A0A8T0UWV4"/>
<feature type="region of interest" description="Disordered" evidence="1">
    <location>
        <begin position="1"/>
        <end position="165"/>
    </location>
</feature>
<evidence type="ECO:0000313" key="2">
    <source>
        <dbReference type="EMBL" id="KAG2628801.1"/>
    </source>
</evidence>
<feature type="compositionally biased region" description="Basic and acidic residues" evidence="1">
    <location>
        <begin position="65"/>
        <end position="81"/>
    </location>
</feature>
<dbReference type="EMBL" id="CM029041">
    <property type="protein sequence ID" value="KAG2628801.1"/>
    <property type="molecule type" value="Genomic_DNA"/>
</dbReference>
<proteinExistence type="predicted"/>
<keyword evidence="3" id="KW-1185">Reference proteome</keyword>
<comment type="caution">
    <text evidence="2">The sequence shown here is derived from an EMBL/GenBank/DDBJ whole genome shotgun (WGS) entry which is preliminary data.</text>
</comment>
<feature type="compositionally biased region" description="Basic and acidic residues" evidence="1">
    <location>
        <begin position="153"/>
        <end position="165"/>
    </location>
</feature>
<reference evidence="2" key="1">
    <citation type="submission" date="2020-05" db="EMBL/GenBank/DDBJ databases">
        <title>WGS assembly of Panicum virgatum.</title>
        <authorList>
            <person name="Lovell J.T."/>
            <person name="Jenkins J."/>
            <person name="Shu S."/>
            <person name="Juenger T.E."/>
            <person name="Schmutz J."/>
        </authorList>
    </citation>
    <scope>NUCLEOTIDE SEQUENCE</scope>
    <source>
        <strain evidence="2">AP13</strain>
    </source>
</reference>
<sequence length="165" mass="17582">MGEGGDSRPPATALRAVAASAPQWPPRAARARSLGPPWPPPRPELKARHGLRARARGGTRGGAGTRDRRAGSRAAGDDGPGRRRSRSSRRDPPARLAMRSRRRAPPSRAPAALPCAQPSRAPTASPRPPPCPARATAPVVADWPEVRQQQLSGEEKETMAEAKER</sequence>
<protein>
    <submittedName>
        <fullName evidence="2">Uncharacterized protein</fullName>
    </submittedName>
</protein>